<evidence type="ECO:0000313" key="2">
    <source>
        <dbReference type="Proteomes" id="UP000887569"/>
    </source>
</evidence>
<feature type="compositionally biased region" description="Basic and acidic residues" evidence="1">
    <location>
        <begin position="263"/>
        <end position="298"/>
    </location>
</feature>
<dbReference type="GO" id="GO:0032981">
    <property type="term" value="P:mitochondrial respiratory chain complex I assembly"/>
    <property type="evidence" value="ECO:0007669"/>
    <property type="project" value="InterPro"/>
</dbReference>
<proteinExistence type="predicted"/>
<organism evidence="2 3">
    <name type="scientific">Parascaris univalens</name>
    <name type="common">Nematode worm</name>
    <dbReference type="NCBI Taxonomy" id="6257"/>
    <lineage>
        <taxon>Eukaryota</taxon>
        <taxon>Metazoa</taxon>
        <taxon>Ecdysozoa</taxon>
        <taxon>Nematoda</taxon>
        <taxon>Chromadorea</taxon>
        <taxon>Rhabditida</taxon>
        <taxon>Spirurina</taxon>
        <taxon>Ascaridomorpha</taxon>
        <taxon>Ascaridoidea</taxon>
        <taxon>Ascarididae</taxon>
        <taxon>Parascaris</taxon>
    </lineage>
</organism>
<evidence type="ECO:0000313" key="3">
    <source>
        <dbReference type="WBParaSite" id="PgB02X_g037_t01"/>
    </source>
</evidence>
<dbReference type="PANTHER" id="PTHR13338">
    <property type="entry name" value="UPF0240 PROTEIN"/>
    <property type="match status" value="1"/>
</dbReference>
<dbReference type="InterPro" id="IPR009622">
    <property type="entry name" value="NDUFAF4"/>
</dbReference>
<reference evidence="3" key="1">
    <citation type="submission" date="2022-11" db="UniProtKB">
        <authorList>
            <consortium name="WormBaseParasite"/>
        </authorList>
    </citation>
    <scope>IDENTIFICATION</scope>
</reference>
<dbReference type="WBParaSite" id="PgB02X_g037_t01">
    <property type="protein sequence ID" value="PgB02X_g037_t01"/>
    <property type="gene ID" value="PgB02X_g037"/>
</dbReference>
<accession>A0A914ZKE5</accession>
<dbReference type="AlphaFoldDB" id="A0A914ZKE5"/>
<feature type="region of interest" description="Disordered" evidence="1">
    <location>
        <begin position="263"/>
        <end position="308"/>
    </location>
</feature>
<protein>
    <submittedName>
        <fullName evidence="3">39S ribosomal protein L59, mitochondrial</fullName>
    </submittedName>
</protein>
<name>A0A914ZKE5_PARUN</name>
<sequence length="308" mass="36878">MKRIFGALRRSINRNNYLNKAVKQVEKVDDGKVKIPTPRHPSEKEYIENAQMNEEIKEDLEMKHETLIENMNKFSIRSIEPVERWTSSRPLPTWESEWLHRNDPVWEYGFYEPPEEKIPKGKLTFREALEVMRAKLELQGNPGFKRPQRPEAEKILQEHSAVHRVEKEKLDRMWQYFRPFERRDEQKVVRIADLAALQEAMHGYSDEASLTDGFRENLRKMLEQDSNAKESFEKLDEKEQQLFLEAVKEQRQWEHQRLTERLTEIESMNEKASRADNKKKEKRNHFSEGYVERRREGSNHSNSDASKR</sequence>
<dbReference type="PANTHER" id="PTHR13338:SF4">
    <property type="entry name" value="NADH DEHYDROGENASE [UBIQUINONE] 1 ALPHA SUBCOMPLEX ASSEMBLY FACTOR 4"/>
    <property type="match status" value="1"/>
</dbReference>
<evidence type="ECO:0000256" key="1">
    <source>
        <dbReference type="SAM" id="MobiDB-lite"/>
    </source>
</evidence>
<keyword evidence="2" id="KW-1185">Reference proteome</keyword>
<dbReference type="Proteomes" id="UP000887569">
    <property type="component" value="Unplaced"/>
</dbReference>
<feature type="compositionally biased region" description="Polar residues" evidence="1">
    <location>
        <begin position="299"/>
        <end position="308"/>
    </location>
</feature>
<dbReference type="Pfam" id="PF06784">
    <property type="entry name" value="UPF0240"/>
    <property type="match status" value="1"/>
</dbReference>
<dbReference type="GO" id="GO:0005739">
    <property type="term" value="C:mitochondrion"/>
    <property type="evidence" value="ECO:0007669"/>
    <property type="project" value="TreeGrafter"/>
</dbReference>